<accession>A0A5C3QMT2</accession>
<keyword evidence="3" id="KW-1185">Reference proteome</keyword>
<dbReference type="Proteomes" id="UP000305067">
    <property type="component" value="Unassembled WGS sequence"/>
</dbReference>
<reference evidence="2 3" key="1">
    <citation type="journal article" date="2019" name="Nat. Ecol. Evol.">
        <title>Megaphylogeny resolves global patterns of mushroom evolution.</title>
        <authorList>
            <person name="Varga T."/>
            <person name="Krizsan K."/>
            <person name="Foldi C."/>
            <person name="Dima B."/>
            <person name="Sanchez-Garcia M."/>
            <person name="Sanchez-Ramirez S."/>
            <person name="Szollosi G.J."/>
            <person name="Szarkandi J.G."/>
            <person name="Papp V."/>
            <person name="Albert L."/>
            <person name="Andreopoulos W."/>
            <person name="Angelini C."/>
            <person name="Antonin V."/>
            <person name="Barry K.W."/>
            <person name="Bougher N.L."/>
            <person name="Buchanan P."/>
            <person name="Buyck B."/>
            <person name="Bense V."/>
            <person name="Catcheside P."/>
            <person name="Chovatia M."/>
            <person name="Cooper J."/>
            <person name="Damon W."/>
            <person name="Desjardin D."/>
            <person name="Finy P."/>
            <person name="Geml J."/>
            <person name="Haridas S."/>
            <person name="Hughes K."/>
            <person name="Justo A."/>
            <person name="Karasinski D."/>
            <person name="Kautmanova I."/>
            <person name="Kiss B."/>
            <person name="Kocsube S."/>
            <person name="Kotiranta H."/>
            <person name="LaButti K.M."/>
            <person name="Lechner B.E."/>
            <person name="Liimatainen K."/>
            <person name="Lipzen A."/>
            <person name="Lukacs Z."/>
            <person name="Mihaltcheva S."/>
            <person name="Morgado L.N."/>
            <person name="Niskanen T."/>
            <person name="Noordeloos M.E."/>
            <person name="Ohm R.A."/>
            <person name="Ortiz-Santana B."/>
            <person name="Ovrebo C."/>
            <person name="Racz N."/>
            <person name="Riley R."/>
            <person name="Savchenko A."/>
            <person name="Shiryaev A."/>
            <person name="Soop K."/>
            <person name="Spirin V."/>
            <person name="Szebenyi C."/>
            <person name="Tomsovsky M."/>
            <person name="Tulloss R.E."/>
            <person name="Uehling J."/>
            <person name="Grigoriev I.V."/>
            <person name="Vagvolgyi C."/>
            <person name="Papp T."/>
            <person name="Martin F.M."/>
            <person name="Miettinen O."/>
            <person name="Hibbett D.S."/>
            <person name="Nagy L.G."/>
        </authorList>
    </citation>
    <scope>NUCLEOTIDE SEQUENCE [LARGE SCALE GENOMIC DNA]</scope>
    <source>
        <strain evidence="2 3">CBS 309.79</strain>
    </source>
</reference>
<dbReference type="EMBL" id="ML178821">
    <property type="protein sequence ID" value="TFL02857.1"/>
    <property type="molecule type" value="Genomic_DNA"/>
</dbReference>
<protein>
    <submittedName>
        <fullName evidence="2">Uncharacterized protein</fullName>
    </submittedName>
</protein>
<name>A0A5C3QMT2_9AGAR</name>
<sequence>MIAVRRFSGPHDVCTLTYKLENPCPPNMKVLNKCHFCEVFSHCANRTRIVISAKTEQCDLFLCSALSSYRFSKLPKDLCLFVSRRSCTVPLTTGDGVRGERWSWAAQSAQSTGTGCPTEHSVAAKNPRSLHPHDSV</sequence>
<evidence type="ECO:0000313" key="2">
    <source>
        <dbReference type="EMBL" id="TFL02857.1"/>
    </source>
</evidence>
<organism evidence="2 3">
    <name type="scientific">Pterulicium gracile</name>
    <dbReference type="NCBI Taxonomy" id="1884261"/>
    <lineage>
        <taxon>Eukaryota</taxon>
        <taxon>Fungi</taxon>
        <taxon>Dikarya</taxon>
        <taxon>Basidiomycota</taxon>
        <taxon>Agaricomycotina</taxon>
        <taxon>Agaricomycetes</taxon>
        <taxon>Agaricomycetidae</taxon>
        <taxon>Agaricales</taxon>
        <taxon>Pleurotineae</taxon>
        <taxon>Pterulaceae</taxon>
        <taxon>Pterulicium</taxon>
    </lineage>
</organism>
<dbReference type="AlphaFoldDB" id="A0A5C3QMT2"/>
<feature type="region of interest" description="Disordered" evidence="1">
    <location>
        <begin position="110"/>
        <end position="136"/>
    </location>
</feature>
<evidence type="ECO:0000256" key="1">
    <source>
        <dbReference type="SAM" id="MobiDB-lite"/>
    </source>
</evidence>
<evidence type="ECO:0000313" key="3">
    <source>
        <dbReference type="Proteomes" id="UP000305067"/>
    </source>
</evidence>
<gene>
    <name evidence="2" type="ORF">BDV98DRAFT_406375</name>
</gene>
<proteinExistence type="predicted"/>